<evidence type="ECO:0008006" key="4">
    <source>
        <dbReference type="Google" id="ProtNLM"/>
    </source>
</evidence>
<dbReference type="EMBL" id="JASJOU010000002">
    <property type="protein sequence ID" value="MDJ1501048.1"/>
    <property type="molecule type" value="Genomic_DNA"/>
</dbReference>
<reference evidence="2" key="1">
    <citation type="submission" date="2023-05" db="EMBL/GenBank/DDBJ databases">
        <authorList>
            <person name="Zhang X."/>
        </authorList>
    </citation>
    <scope>NUCLEOTIDE SEQUENCE</scope>
    <source>
        <strain evidence="2">BD1B2-1</strain>
    </source>
</reference>
<evidence type="ECO:0000313" key="3">
    <source>
        <dbReference type="Proteomes" id="UP001232063"/>
    </source>
</evidence>
<accession>A0AAE3UFX6</accession>
<dbReference type="AlphaFoldDB" id="A0AAE3UFX6"/>
<dbReference type="Proteomes" id="UP001232063">
    <property type="component" value="Unassembled WGS sequence"/>
</dbReference>
<sequence length="534" mass="59249">MKFRHIFVGLGLLFPILTVKAQYVNDALRFSQTTLNGSARFQSMGGVNTALGADITSASNNPAGLGFYRKSEWSITPSLTFTNNDATMLGRGLSDGKTYFSVPNFGIVFSNAKPENSSGAWRGGSWGISYNQLNNYNNQISFQGNTNEANSLVSYLRLLTDNLNVSSDQLAVNSDQIGFNVGYNEMLAQLAYSGYLIDPYDGDGDDKQDYFQYWRWRSNLSANATENSDGTLTEDASSVRPNGTISTSGNNNQWSFSYGGNYNDKLYIGANIGIASIKYNSRIDYTEVVEQSTYNFIDNYTLSDNLKVSGTGFNATLGLIYRPNDIIRIGWSFTSPTIYNLNETSYTTLVSNFKRPNDYNLDQSSASQRSVDNEFDYRLTTPLRTSIGAAIFIGKHGFVSGDIEYQPYRATRLNGDFGTAASGISQSVEYNNEIRSIYRNLFNFRAGGEYRISIFRVRAGLMFQDDPFTQSTDDLKRTQMAYTGGLGIKVNKFFADFALAYRTSKQAYTPYTDAPSAIIKNQFTSAVITIGSSF</sequence>
<organism evidence="2 3">
    <name type="scientific">Xanthocytophaga agilis</name>
    <dbReference type="NCBI Taxonomy" id="3048010"/>
    <lineage>
        <taxon>Bacteria</taxon>
        <taxon>Pseudomonadati</taxon>
        <taxon>Bacteroidota</taxon>
        <taxon>Cytophagia</taxon>
        <taxon>Cytophagales</taxon>
        <taxon>Rhodocytophagaceae</taxon>
        <taxon>Xanthocytophaga</taxon>
    </lineage>
</organism>
<dbReference type="RefSeq" id="WP_314510544.1">
    <property type="nucleotide sequence ID" value="NZ_JASJOU010000002.1"/>
</dbReference>
<feature type="region of interest" description="Disordered" evidence="1">
    <location>
        <begin position="224"/>
        <end position="244"/>
    </location>
</feature>
<gene>
    <name evidence="2" type="ORF">QNI22_10330</name>
</gene>
<keyword evidence="3" id="KW-1185">Reference proteome</keyword>
<protein>
    <recommendedName>
        <fullName evidence="4">Transporter</fullName>
    </recommendedName>
</protein>
<proteinExistence type="predicted"/>
<dbReference type="Gene3D" id="2.40.160.60">
    <property type="entry name" value="Outer membrane protein transport protein (OMPP1/FadL/TodX)"/>
    <property type="match status" value="1"/>
</dbReference>
<evidence type="ECO:0000313" key="2">
    <source>
        <dbReference type="EMBL" id="MDJ1501048.1"/>
    </source>
</evidence>
<evidence type="ECO:0000256" key="1">
    <source>
        <dbReference type="SAM" id="MobiDB-lite"/>
    </source>
</evidence>
<dbReference type="SUPFAM" id="SSF56935">
    <property type="entry name" value="Porins"/>
    <property type="match status" value="1"/>
</dbReference>
<comment type="caution">
    <text evidence="2">The sequence shown here is derived from an EMBL/GenBank/DDBJ whole genome shotgun (WGS) entry which is preliminary data.</text>
</comment>
<name>A0AAE3UFX6_9BACT</name>